<protein>
    <recommendedName>
        <fullName evidence="5">Membrane protein (DUF2339)</fullName>
    </recommendedName>
</protein>
<feature type="transmembrane region" description="Helical" evidence="2">
    <location>
        <begin position="718"/>
        <end position="739"/>
    </location>
</feature>
<feature type="transmembrane region" description="Helical" evidence="2">
    <location>
        <begin position="311"/>
        <end position="329"/>
    </location>
</feature>
<feature type="transmembrane region" description="Helical" evidence="2">
    <location>
        <begin position="399"/>
        <end position="419"/>
    </location>
</feature>
<feature type="transmembrane region" description="Helical" evidence="2">
    <location>
        <begin position="666"/>
        <end position="686"/>
    </location>
</feature>
<feature type="transmembrane region" description="Helical" evidence="2">
    <location>
        <begin position="285"/>
        <end position="304"/>
    </location>
</feature>
<feature type="transmembrane region" description="Helical" evidence="2">
    <location>
        <begin position="524"/>
        <end position="542"/>
    </location>
</feature>
<keyword evidence="4" id="KW-1185">Reference proteome</keyword>
<keyword evidence="1" id="KW-0175">Coiled coil</keyword>
<gene>
    <name evidence="3" type="ORF">SAMN02745111_00510</name>
</gene>
<evidence type="ECO:0000313" key="3">
    <source>
        <dbReference type="EMBL" id="SKA61610.1"/>
    </source>
</evidence>
<feature type="transmembrane region" description="Helical" evidence="2">
    <location>
        <begin position="145"/>
        <end position="167"/>
    </location>
</feature>
<dbReference type="RefSeq" id="WP_078765399.1">
    <property type="nucleotide sequence ID" value="NZ_FUXZ01000003.1"/>
</dbReference>
<evidence type="ECO:0000256" key="2">
    <source>
        <dbReference type="SAM" id="Phobius"/>
    </source>
</evidence>
<evidence type="ECO:0000313" key="4">
    <source>
        <dbReference type="Proteomes" id="UP000190814"/>
    </source>
</evidence>
<keyword evidence="2" id="KW-1133">Transmembrane helix</keyword>
<dbReference type="EMBL" id="FUXZ01000003">
    <property type="protein sequence ID" value="SKA61610.1"/>
    <property type="molecule type" value="Genomic_DNA"/>
</dbReference>
<proteinExistence type="predicted"/>
<feature type="transmembrane region" description="Helical" evidence="2">
    <location>
        <begin position="173"/>
        <end position="191"/>
    </location>
</feature>
<keyword evidence="2" id="KW-0472">Membrane</keyword>
<accession>A0A1T4V9F2</accession>
<feature type="transmembrane region" description="Helical" evidence="2">
    <location>
        <begin position="589"/>
        <end position="608"/>
    </location>
</feature>
<dbReference type="Proteomes" id="UP000190814">
    <property type="component" value="Unassembled WGS sequence"/>
</dbReference>
<evidence type="ECO:0000256" key="1">
    <source>
        <dbReference type="SAM" id="Coils"/>
    </source>
</evidence>
<dbReference type="OrthoDB" id="3196806at2"/>
<feature type="transmembrane region" description="Helical" evidence="2">
    <location>
        <begin position="614"/>
        <end position="634"/>
    </location>
</feature>
<feature type="transmembrane region" description="Helical" evidence="2">
    <location>
        <begin position="548"/>
        <end position="568"/>
    </location>
</feature>
<feature type="transmembrane region" description="Helical" evidence="2">
    <location>
        <begin position="431"/>
        <end position="464"/>
    </location>
</feature>
<feature type="transmembrane region" description="Helical" evidence="2">
    <location>
        <begin position="693"/>
        <end position="712"/>
    </location>
</feature>
<feature type="transmembrane region" description="Helical" evidence="2">
    <location>
        <begin position="253"/>
        <end position="273"/>
    </location>
</feature>
<dbReference type="PANTHER" id="PTHR38434:SF1">
    <property type="entry name" value="BLL2549 PROTEIN"/>
    <property type="match status" value="1"/>
</dbReference>
<feature type="transmembrane region" description="Helical" evidence="2">
    <location>
        <begin position="373"/>
        <end position="393"/>
    </location>
</feature>
<feature type="transmembrane region" description="Helical" evidence="2">
    <location>
        <begin position="492"/>
        <end position="512"/>
    </location>
</feature>
<dbReference type="PANTHER" id="PTHR38434">
    <property type="entry name" value="BLL2549 PROTEIN"/>
    <property type="match status" value="1"/>
</dbReference>
<sequence length="744" mass="84094">MDNKELEEKIKQLDFMASNLESQIYSLKSEINILKIKKEQLMREQSEQANDINNVSNPAYRQARYSSGQYNVNNNNPDQNVNLTTNQTPTMNQALSLNQNPSLNQNQNLNQNPGLNQNVYGYGNPINVVNSGKSKDFEDWFGKNMMSVIASVLIFISIIIFSTVFYPNLTDEIKVASMFIFSFGLEAFGYFGVKKNNKDGFKLAIMACGVGCIFVSLLVTRIHFEMITDGILLVGVLLWAIVVMYLSRYANTLFVVIGQIGVFITISVGVNRIIELSDELTDGNIIYALVIMFILGQIILFFAGKTIKYSVLVNYIGASLGSIILFFNFNGFELALLKAFESKQQLVDLLLLIGIVALLAFIMINNKDELVNINSIFVCINSVELILFILGLMPNDIDVLVVCLIIAICITGLLMIYTYRYNKHKSVYSVVVVLLCVESIVALGIINELWSLALISLCILLYAYKGFVRDDKTFQWITVWSPFAYCINMGSYPGTTLLFIIIICFAVPYFMYKYKKTYRQIYKIILYVEFLYFFAVLFEIFGKKVDITRVYLSLIKYIIVSVASVFAMKTDYAKSFIDGSDETGFRNTAFAINAIIMFSGLTHILRYNDNPLVHIMYVLVVLTLYSVNSVSLFYEYESRWVHAYVGFKYTVLLMVILSSFNAPDIVISLACILFASLCIIFGFKIYKKGLRIYGLWLSMIFVFKLILVDLAIDDAISKAVGFLAAGLICFAISALYNYAKDKIG</sequence>
<feature type="transmembrane region" description="Helical" evidence="2">
    <location>
        <begin position="349"/>
        <end position="366"/>
    </location>
</feature>
<feature type="transmembrane region" description="Helical" evidence="2">
    <location>
        <begin position="203"/>
        <end position="224"/>
    </location>
</feature>
<organism evidence="3 4">
    <name type="scientific">Eubacterium uniforme</name>
    <dbReference type="NCBI Taxonomy" id="39495"/>
    <lineage>
        <taxon>Bacteria</taxon>
        <taxon>Bacillati</taxon>
        <taxon>Bacillota</taxon>
        <taxon>Clostridia</taxon>
        <taxon>Eubacteriales</taxon>
        <taxon>Eubacteriaceae</taxon>
        <taxon>Eubacterium</taxon>
    </lineage>
</organism>
<feature type="transmembrane region" description="Helical" evidence="2">
    <location>
        <begin position="230"/>
        <end position="246"/>
    </location>
</feature>
<dbReference type="AlphaFoldDB" id="A0A1T4V9F2"/>
<feature type="coiled-coil region" evidence="1">
    <location>
        <begin position="3"/>
        <end position="44"/>
    </location>
</feature>
<name>A0A1T4V9F2_9FIRM</name>
<keyword evidence="2" id="KW-0812">Transmembrane</keyword>
<dbReference type="InterPro" id="IPR019286">
    <property type="entry name" value="DUF2339_TM"/>
</dbReference>
<dbReference type="STRING" id="39495.SAMN02745111_00510"/>
<evidence type="ECO:0008006" key="5">
    <source>
        <dbReference type="Google" id="ProtNLM"/>
    </source>
</evidence>
<reference evidence="3 4" key="1">
    <citation type="submission" date="2017-02" db="EMBL/GenBank/DDBJ databases">
        <authorList>
            <person name="Peterson S.W."/>
        </authorList>
    </citation>
    <scope>NUCLEOTIDE SEQUENCE [LARGE SCALE GENOMIC DNA]</scope>
    <source>
        <strain evidence="3 4">ATCC 35992</strain>
    </source>
</reference>